<dbReference type="InterPro" id="IPR036388">
    <property type="entry name" value="WH-like_DNA-bd_sf"/>
</dbReference>
<evidence type="ECO:0000256" key="6">
    <source>
        <dbReference type="ARBA" id="ARBA00023163"/>
    </source>
</evidence>
<evidence type="ECO:0000256" key="1">
    <source>
        <dbReference type="ARBA" id="ARBA00004123"/>
    </source>
</evidence>
<dbReference type="Gene3D" id="1.10.10.10">
    <property type="entry name" value="Winged helix-like DNA-binding domain superfamily/Winged helix DNA-binding domain"/>
    <property type="match status" value="1"/>
</dbReference>
<accession>A0A7E4W557</accession>
<evidence type="ECO:0000313" key="11">
    <source>
        <dbReference type="WBParaSite" id="Pan_g7500.t1"/>
    </source>
</evidence>
<dbReference type="InterPro" id="IPR009057">
    <property type="entry name" value="Homeodomain-like_sf"/>
</dbReference>
<dbReference type="PROSITE" id="PS51057">
    <property type="entry name" value="PAIRED_2"/>
    <property type="match status" value="1"/>
</dbReference>
<keyword evidence="4" id="KW-0805">Transcription regulation</keyword>
<dbReference type="GO" id="GO:0000978">
    <property type="term" value="F:RNA polymerase II cis-regulatory region sequence-specific DNA binding"/>
    <property type="evidence" value="ECO:0007669"/>
    <property type="project" value="TreeGrafter"/>
</dbReference>
<evidence type="ECO:0000256" key="8">
    <source>
        <dbReference type="SAM" id="MobiDB-lite"/>
    </source>
</evidence>
<organism evidence="10 11">
    <name type="scientific">Panagrellus redivivus</name>
    <name type="common">Microworm</name>
    <dbReference type="NCBI Taxonomy" id="6233"/>
    <lineage>
        <taxon>Eukaryota</taxon>
        <taxon>Metazoa</taxon>
        <taxon>Ecdysozoa</taxon>
        <taxon>Nematoda</taxon>
        <taxon>Chromadorea</taxon>
        <taxon>Rhabditida</taxon>
        <taxon>Tylenchina</taxon>
        <taxon>Panagrolaimomorpha</taxon>
        <taxon>Panagrolaimoidea</taxon>
        <taxon>Panagrolaimidae</taxon>
        <taxon>Panagrellus</taxon>
    </lineage>
</organism>
<keyword evidence="10" id="KW-1185">Reference proteome</keyword>
<dbReference type="Proteomes" id="UP000492821">
    <property type="component" value="Unassembled WGS sequence"/>
</dbReference>
<evidence type="ECO:0000256" key="2">
    <source>
        <dbReference type="ARBA" id="ARBA00022473"/>
    </source>
</evidence>
<keyword evidence="6" id="KW-0804">Transcription</keyword>
<evidence type="ECO:0000313" key="10">
    <source>
        <dbReference type="Proteomes" id="UP000492821"/>
    </source>
</evidence>
<dbReference type="WBParaSite" id="Pan_g7500.t1">
    <property type="protein sequence ID" value="Pan_g7500.t1"/>
    <property type="gene ID" value="Pan_g7500"/>
</dbReference>
<dbReference type="AlphaFoldDB" id="A0A7E4W557"/>
<dbReference type="InterPro" id="IPR001523">
    <property type="entry name" value="Paired_dom"/>
</dbReference>
<reference evidence="10" key="1">
    <citation type="journal article" date="2013" name="Genetics">
        <title>The draft genome and transcriptome of Panagrellus redivivus are shaped by the harsh demands of a free-living lifestyle.</title>
        <authorList>
            <person name="Srinivasan J."/>
            <person name="Dillman A.R."/>
            <person name="Macchietto M.G."/>
            <person name="Heikkinen L."/>
            <person name="Lakso M."/>
            <person name="Fracchia K.M."/>
            <person name="Antoshechkin I."/>
            <person name="Mortazavi A."/>
            <person name="Wong G."/>
            <person name="Sternberg P.W."/>
        </authorList>
    </citation>
    <scope>NUCLEOTIDE SEQUENCE [LARGE SCALE GENOMIC DNA]</scope>
    <source>
        <strain evidence="10">MT8872</strain>
    </source>
</reference>
<comment type="subcellular location">
    <subcellularLocation>
        <location evidence="1">Nucleus</location>
    </subcellularLocation>
</comment>
<evidence type="ECO:0000256" key="4">
    <source>
        <dbReference type="ARBA" id="ARBA00023015"/>
    </source>
</evidence>
<protein>
    <submittedName>
        <fullName evidence="11">Paired domain-containing protein</fullName>
    </submittedName>
</protein>
<name>A0A7E4W557_PANRE</name>
<keyword evidence="2" id="KW-0217">Developmental protein</keyword>
<dbReference type="GO" id="GO:0000981">
    <property type="term" value="F:DNA-binding transcription factor activity, RNA polymerase II-specific"/>
    <property type="evidence" value="ECO:0007669"/>
    <property type="project" value="TreeGrafter"/>
</dbReference>
<dbReference type="PRINTS" id="PR00027">
    <property type="entry name" value="PAIREDBOX"/>
</dbReference>
<feature type="region of interest" description="Disordered" evidence="8">
    <location>
        <begin position="101"/>
        <end position="134"/>
    </location>
</feature>
<proteinExistence type="predicted"/>
<evidence type="ECO:0000256" key="3">
    <source>
        <dbReference type="ARBA" id="ARBA00022724"/>
    </source>
</evidence>
<dbReference type="Pfam" id="PF00292">
    <property type="entry name" value="PAX"/>
    <property type="match status" value="1"/>
</dbReference>
<dbReference type="SUPFAM" id="SSF46689">
    <property type="entry name" value="Homeodomain-like"/>
    <property type="match status" value="1"/>
</dbReference>
<sequence>MSSALKVKKNQKGGYYTNGKSLPMEVRAEIVQRFVREEKVTKIAKDMKLTHGVVSKITQHYRKTGLIAPRNVKSVNETTVTVPKPKNKLLFSVESILSQPTTTATSTASTPSSVSSTTSNESVNFSTSPTSSDGSLSFNLDVITLMALAQLNLTTMPPMQQVPIVPPPQIQALQMQMDAIAWNQWLVNACQLGFRQ</sequence>
<evidence type="ECO:0000259" key="9">
    <source>
        <dbReference type="PROSITE" id="PS51057"/>
    </source>
</evidence>
<feature type="domain" description="Paired" evidence="9">
    <location>
        <begin position="5"/>
        <end position="123"/>
    </location>
</feature>
<reference evidence="11" key="2">
    <citation type="submission" date="2020-10" db="UniProtKB">
        <authorList>
            <consortium name="WormBaseParasite"/>
        </authorList>
    </citation>
    <scope>IDENTIFICATION</scope>
</reference>
<dbReference type="GO" id="GO:0005634">
    <property type="term" value="C:nucleus"/>
    <property type="evidence" value="ECO:0007669"/>
    <property type="project" value="UniProtKB-SubCell"/>
</dbReference>
<dbReference type="PANTHER" id="PTHR45636:SF52">
    <property type="entry name" value="PAIRED DOMAIN-CONTAINING PROTEIN"/>
    <property type="match status" value="1"/>
</dbReference>
<dbReference type="SMART" id="SM00351">
    <property type="entry name" value="PAX"/>
    <property type="match status" value="1"/>
</dbReference>
<keyword evidence="3" id="KW-0563">Paired box</keyword>
<keyword evidence="5" id="KW-0238">DNA-binding</keyword>
<evidence type="ECO:0000256" key="7">
    <source>
        <dbReference type="ARBA" id="ARBA00023242"/>
    </source>
</evidence>
<dbReference type="InterPro" id="IPR043565">
    <property type="entry name" value="PAX_fam"/>
</dbReference>
<keyword evidence="7" id="KW-0539">Nucleus</keyword>
<dbReference type="PANTHER" id="PTHR45636">
    <property type="entry name" value="PAIRED BOX PROTEIN PAX-6-RELATED-RELATED"/>
    <property type="match status" value="1"/>
</dbReference>
<evidence type="ECO:0000256" key="5">
    <source>
        <dbReference type="ARBA" id="ARBA00023125"/>
    </source>
</evidence>